<organism evidence="1">
    <name type="scientific">Clastoptera arizonana</name>
    <name type="common">Arizona spittle bug</name>
    <dbReference type="NCBI Taxonomy" id="38151"/>
    <lineage>
        <taxon>Eukaryota</taxon>
        <taxon>Metazoa</taxon>
        <taxon>Ecdysozoa</taxon>
        <taxon>Arthropoda</taxon>
        <taxon>Hexapoda</taxon>
        <taxon>Insecta</taxon>
        <taxon>Pterygota</taxon>
        <taxon>Neoptera</taxon>
        <taxon>Paraneoptera</taxon>
        <taxon>Hemiptera</taxon>
        <taxon>Auchenorrhyncha</taxon>
        <taxon>Cercopoidea</taxon>
        <taxon>Clastopteridae</taxon>
        <taxon>Clastoptera</taxon>
    </lineage>
</organism>
<protein>
    <submittedName>
        <fullName evidence="1">Uncharacterized protein</fullName>
    </submittedName>
</protein>
<feature type="non-terminal residue" evidence="1">
    <location>
        <position position="1"/>
    </location>
</feature>
<accession>A0A1B6DAF9</accession>
<gene>
    <name evidence="1" type="ORF">g.45753</name>
</gene>
<dbReference type="AlphaFoldDB" id="A0A1B6DAF9"/>
<sequence>VDEQVFMQRKLFKQIYLVRPSLEERCKMFAKIFEADRKVLEYAVKIMDYEGYEKDDEMYQDVKVILSYFDELENTTMNSKYATLEDRIYDIEQVISLSMQMKSNLRDARIINIYSLM</sequence>
<evidence type="ECO:0000313" key="1">
    <source>
        <dbReference type="EMBL" id="JAS22636.1"/>
    </source>
</evidence>
<name>A0A1B6DAF9_9HEMI</name>
<reference evidence="1" key="1">
    <citation type="submission" date="2015-12" db="EMBL/GenBank/DDBJ databases">
        <title>De novo transcriptome assembly of four potential Pierce s Disease insect vectors from Arizona vineyards.</title>
        <authorList>
            <person name="Tassone E.E."/>
        </authorList>
    </citation>
    <scope>NUCLEOTIDE SEQUENCE</scope>
</reference>
<proteinExistence type="predicted"/>
<dbReference type="EMBL" id="GEDC01014662">
    <property type="protein sequence ID" value="JAS22636.1"/>
    <property type="molecule type" value="Transcribed_RNA"/>
</dbReference>